<comment type="caution">
    <text evidence="8">The sequence shown here is derived from an EMBL/GenBank/DDBJ whole genome shotgun (WGS) entry which is preliminary data.</text>
</comment>
<feature type="transmembrane region" description="Helical" evidence="6">
    <location>
        <begin position="712"/>
        <end position="735"/>
    </location>
</feature>
<evidence type="ECO:0000256" key="1">
    <source>
        <dbReference type="ARBA" id="ARBA00004651"/>
    </source>
</evidence>
<dbReference type="InterPro" id="IPR003392">
    <property type="entry name" value="PTHD_SSD"/>
</dbReference>
<dbReference type="EMBL" id="LNAL01000006">
    <property type="protein sequence ID" value="KUG08307.1"/>
    <property type="molecule type" value="Genomic_DNA"/>
</dbReference>
<evidence type="ECO:0000313" key="9">
    <source>
        <dbReference type="Proteomes" id="UP000054223"/>
    </source>
</evidence>
<dbReference type="Pfam" id="PF03176">
    <property type="entry name" value="MMPL"/>
    <property type="match status" value="1"/>
</dbReference>
<feature type="domain" description="SSD" evidence="7">
    <location>
        <begin position="242"/>
        <end position="359"/>
    </location>
</feature>
<dbReference type="PROSITE" id="PS50156">
    <property type="entry name" value="SSD"/>
    <property type="match status" value="2"/>
</dbReference>
<protein>
    <recommendedName>
        <fullName evidence="7">SSD domain-containing protein</fullName>
    </recommendedName>
</protein>
<keyword evidence="5 6" id="KW-0472">Membrane</keyword>
<keyword evidence="2" id="KW-1003">Cell membrane</keyword>
<dbReference type="Gene3D" id="1.20.1640.10">
    <property type="entry name" value="Multidrug efflux transporter AcrB transmembrane domain"/>
    <property type="match status" value="2"/>
</dbReference>
<evidence type="ECO:0000256" key="2">
    <source>
        <dbReference type="ARBA" id="ARBA00022475"/>
    </source>
</evidence>
<dbReference type="InterPro" id="IPR000731">
    <property type="entry name" value="SSD"/>
</dbReference>
<evidence type="ECO:0000259" key="7">
    <source>
        <dbReference type="PROSITE" id="PS50156"/>
    </source>
</evidence>
<organism evidence="8 9">
    <name type="scientific">Solirubrum puertoriconensis</name>
    <dbReference type="NCBI Taxonomy" id="1751427"/>
    <lineage>
        <taxon>Bacteria</taxon>
        <taxon>Pseudomonadati</taxon>
        <taxon>Bacteroidota</taxon>
        <taxon>Cytophagia</taxon>
        <taxon>Cytophagales</taxon>
    </lineage>
</organism>
<dbReference type="AlphaFoldDB" id="A0A9X0HLS9"/>
<comment type="subcellular location">
    <subcellularLocation>
        <location evidence="1">Cell membrane</location>
        <topology evidence="1">Multi-pass membrane protein</topology>
    </subcellularLocation>
</comment>
<accession>A0A9X0HLS9</accession>
<feature type="transmembrane region" description="Helical" evidence="6">
    <location>
        <begin position="680"/>
        <end position="700"/>
    </location>
</feature>
<feature type="transmembrane region" description="Helical" evidence="6">
    <location>
        <begin position="587"/>
        <end position="605"/>
    </location>
</feature>
<evidence type="ECO:0000256" key="6">
    <source>
        <dbReference type="SAM" id="Phobius"/>
    </source>
</evidence>
<dbReference type="SUPFAM" id="SSF82866">
    <property type="entry name" value="Multidrug efflux transporter AcrB transmembrane domain"/>
    <property type="match status" value="2"/>
</dbReference>
<dbReference type="PANTHER" id="PTHR33406">
    <property type="entry name" value="MEMBRANE PROTEIN MJ1562-RELATED"/>
    <property type="match status" value="1"/>
</dbReference>
<feature type="transmembrane region" description="Helical" evidence="6">
    <location>
        <begin position="301"/>
        <end position="324"/>
    </location>
</feature>
<reference evidence="8 9" key="1">
    <citation type="submission" date="2015-11" db="EMBL/GenBank/DDBJ databases">
        <title>Solirubrum puertoriconensis gen. nov. an environmental bacteria isolated in Puerto Rico.</title>
        <authorList>
            <person name="Cuebas-Irizarry M.F."/>
            <person name="Montalvo-Rodriguez R."/>
        </authorList>
    </citation>
    <scope>NUCLEOTIDE SEQUENCE [LARGE SCALE GENOMIC DNA]</scope>
    <source>
        <strain evidence="8 9">MC1A</strain>
    </source>
</reference>
<feature type="transmembrane region" description="Helical" evidence="6">
    <location>
        <begin position="260"/>
        <end position="281"/>
    </location>
</feature>
<gene>
    <name evidence="8" type="ORF">ASU33_09030</name>
</gene>
<evidence type="ECO:0000256" key="5">
    <source>
        <dbReference type="ARBA" id="ARBA00023136"/>
    </source>
</evidence>
<dbReference type="RefSeq" id="WP_059069624.1">
    <property type="nucleotide sequence ID" value="NZ_LNAL01000006.1"/>
</dbReference>
<name>A0A9X0HLS9_SOLP1</name>
<feature type="transmembrane region" description="Helical" evidence="6">
    <location>
        <begin position="612"/>
        <end position="634"/>
    </location>
</feature>
<dbReference type="OrthoDB" id="9805018at2"/>
<proteinExistence type="predicted"/>
<sequence length="749" mass="81909">MIEGLHKFRFWLLGLVLVVCALLWPGVRAAVQVDNSLEAWFLEGDASLQAYRDFQQRFGNDEVLIVVVHDDHSVLTPEYFRRFRRLSQELERIPAVAGILGPGNAMVPKRAARGSSAQPLLKANTQPAEVRQLLAKHTVLREQLFSPDYRTARFLVQMRQLPDFDAQRGNIVAAVQRAVYANVPREHAYLGGVGVIYAGLNALSQQDFGFFLGLGYLLMFAVFALLYRNGWLLLYVLGIVGLATYVTLGVYGALGYRLNLMTVLLPVVLILLGFMDAMHVINERNLVAAPGMSRQESALQALRNTFSPCLATMLTTVAGFLALVTSPMAILKTFGLFAALGIALCLLFTFLLGVLILPLAMPAPRATRTTSSALARLYEVILSRKGAFTVASVALVLLASAGTTLLQADTYTLGYFPGNHAVVHDHQAMEKTWGPYMPLELLVEPKPGHQLDDAALVQAAAAFADSARTLLGVGRVFGFQSLYEAGLETRFPGKGRAALRSQSLLRKVHEQLTTYYPQLTGQFMHIPSQTGRITVSGAMLSARQLTAKTDTLLRMARNTLGAVATVRPAGYQPMYARIVEYVTTSQTNSLLLSAFMVFGLVWLYVRSFRLALLTVVPNLFPVLVLLGVMGWFGIALDTATASIGAIVLGLCVDDTVHYIHHYRQARLGGQSPHQARLSTITHVGPTIVLTSIILFAGYAVMGFGSLKTVELFGLLTAVSVAAALFGEIIIFPLVLERFDREPERQVARV</sequence>
<evidence type="ECO:0000256" key="3">
    <source>
        <dbReference type="ARBA" id="ARBA00022692"/>
    </source>
</evidence>
<dbReference type="GO" id="GO:0005886">
    <property type="term" value="C:plasma membrane"/>
    <property type="evidence" value="ECO:0007669"/>
    <property type="project" value="UniProtKB-SubCell"/>
</dbReference>
<feature type="domain" description="SSD" evidence="7">
    <location>
        <begin position="610"/>
        <end position="737"/>
    </location>
</feature>
<evidence type="ECO:0000256" key="4">
    <source>
        <dbReference type="ARBA" id="ARBA00022989"/>
    </source>
</evidence>
<keyword evidence="9" id="KW-1185">Reference proteome</keyword>
<dbReference type="Pfam" id="PF02460">
    <property type="entry name" value="Patched"/>
    <property type="match status" value="1"/>
</dbReference>
<feature type="transmembrane region" description="Helical" evidence="6">
    <location>
        <begin position="386"/>
        <end position="406"/>
    </location>
</feature>
<feature type="transmembrane region" description="Helical" evidence="6">
    <location>
        <begin position="640"/>
        <end position="659"/>
    </location>
</feature>
<evidence type="ECO:0000313" key="8">
    <source>
        <dbReference type="EMBL" id="KUG08307.1"/>
    </source>
</evidence>
<feature type="transmembrane region" description="Helical" evidence="6">
    <location>
        <begin position="232"/>
        <end position="254"/>
    </location>
</feature>
<dbReference type="InterPro" id="IPR004869">
    <property type="entry name" value="MMPL_dom"/>
</dbReference>
<keyword evidence="4 6" id="KW-1133">Transmembrane helix</keyword>
<dbReference type="PANTHER" id="PTHR33406:SF12">
    <property type="entry name" value="BLR2997 PROTEIN"/>
    <property type="match status" value="1"/>
</dbReference>
<dbReference type="InterPro" id="IPR050545">
    <property type="entry name" value="Mycobact_MmpL"/>
</dbReference>
<feature type="transmembrane region" description="Helical" evidence="6">
    <location>
        <begin position="208"/>
        <end position="227"/>
    </location>
</feature>
<feature type="transmembrane region" description="Helical" evidence="6">
    <location>
        <begin position="336"/>
        <end position="360"/>
    </location>
</feature>
<keyword evidence="3 6" id="KW-0812">Transmembrane</keyword>
<dbReference type="Proteomes" id="UP000054223">
    <property type="component" value="Unassembled WGS sequence"/>
</dbReference>